<dbReference type="SUPFAM" id="SSF74942">
    <property type="entry name" value="YhbC-like, C-terminal domain"/>
    <property type="match status" value="1"/>
</dbReference>
<dbReference type="SUPFAM" id="SSF75420">
    <property type="entry name" value="YhbC-like, N-terminal domain"/>
    <property type="match status" value="1"/>
</dbReference>
<evidence type="ECO:0000256" key="3">
    <source>
        <dbReference type="SAM" id="Phobius"/>
    </source>
</evidence>
<evidence type="ECO:0000256" key="1">
    <source>
        <dbReference type="ARBA" id="ARBA00022490"/>
    </source>
</evidence>
<dbReference type="GO" id="GO:0006412">
    <property type="term" value="P:translation"/>
    <property type="evidence" value="ECO:0007669"/>
    <property type="project" value="TreeGrafter"/>
</dbReference>
<evidence type="ECO:0000259" key="4">
    <source>
        <dbReference type="Pfam" id="PF02576"/>
    </source>
</evidence>
<dbReference type="EMBL" id="NSIT01000054">
    <property type="protein sequence ID" value="PJE79676.1"/>
    <property type="molecule type" value="Genomic_DNA"/>
</dbReference>
<dbReference type="InterPro" id="IPR028998">
    <property type="entry name" value="RimP_C"/>
</dbReference>
<sequence>MLHESTGLFSPFFVFVTGVFVVAGKKSQLEDLVEPVVLGLDCQLWGIEYLSQGKHSLLRIYIDRDDGVTLEDCEKVSRQVSSVLDVEDPITDRYTLEVSSPGMDRPLFTLVQYEKWTGAHVAVHLRVPFEGRRKYHGVIRGVEKQDVVIGIDETEYLLPIDTIEKAHVIPQFD</sequence>
<dbReference type="Pfam" id="PF17384">
    <property type="entry name" value="DUF150_C"/>
    <property type="match status" value="1"/>
</dbReference>
<dbReference type="InterPro" id="IPR028989">
    <property type="entry name" value="RimP_N"/>
</dbReference>
<keyword evidence="1" id="KW-0963">Cytoplasm</keyword>
<feature type="domain" description="Ribosome maturation factor RimP C-terminal" evidence="5">
    <location>
        <begin position="107"/>
        <end position="172"/>
    </location>
</feature>
<accession>A0A2H9T8W5</accession>
<dbReference type="PANTHER" id="PTHR33867">
    <property type="entry name" value="RIBOSOME MATURATION FACTOR RIMP"/>
    <property type="match status" value="1"/>
</dbReference>
<keyword evidence="3" id="KW-0472">Membrane</keyword>
<dbReference type="CDD" id="cd01734">
    <property type="entry name" value="YlxS_C"/>
    <property type="match status" value="1"/>
</dbReference>
<dbReference type="NCBIfam" id="NF000927">
    <property type="entry name" value="PRK00092.1-1"/>
    <property type="match status" value="1"/>
</dbReference>
<dbReference type="InterPro" id="IPR003728">
    <property type="entry name" value="Ribosome_maturation_RimP"/>
</dbReference>
<keyword evidence="2" id="KW-0690">Ribosome biogenesis</keyword>
<dbReference type="InterPro" id="IPR036847">
    <property type="entry name" value="RimP_C_sf"/>
</dbReference>
<dbReference type="FunFam" id="3.30.300.70:FF:000001">
    <property type="entry name" value="Ribosome maturation factor RimP"/>
    <property type="match status" value="1"/>
</dbReference>
<evidence type="ECO:0000256" key="2">
    <source>
        <dbReference type="ARBA" id="ARBA00022517"/>
    </source>
</evidence>
<dbReference type="Pfam" id="PF02576">
    <property type="entry name" value="RimP_N"/>
    <property type="match status" value="1"/>
</dbReference>
<protein>
    <submittedName>
        <fullName evidence="6">Ribosome maturation factor RimP</fullName>
    </submittedName>
</protein>
<dbReference type="AlphaFoldDB" id="A0A2H9T8W5"/>
<name>A0A2H9T8W5_9ZZZZ</name>
<dbReference type="PANTHER" id="PTHR33867:SF1">
    <property type="entry name" value="RIBOSOME MATURATION FACTOR RIMP"/>
    <property type="match status" value="1"/>
</dbReference>
<dbReference type="Gene3D" id="3.30.300.70">
    <property type="entry name" value="RimP-like superfamily, N-terminal"/>
    <property type="match status" value="1"/>
</dbReference>
<reference evidence="6" key="1">
    <citation type="journal article" date="2017" name="Appl. Environ. Microbiol.">
        <title>Molecular characterization of an Endozoicomonas-like organism causing infection in king scallop Pecten maximus L.</title>
        <authorList>
            <person name="Cano I."/>
            <person name="van Aerle R."/>
            <person name="Ross S."/>
            <person name="Verner-Jeffreys D.W."/>
            <person name="Paley R.K."/>
            <person name="Rimmer G."/>
            <person name="Ryder D."/>
            <person name="Hooper P."/>
            <person name="Stone D."/>
            <person name="Feist S.W."/>
        </authorList>
    </citation>
    <scope>NUCLEOTIDE SEQUENCE</scope>
</reference>
<keyword evidence="3" id="KW-1133">Transmembrane helix</keyword>
<gene>
    <name evidence="6" type="primary">rimP</name>
    <name evidence="6" type="ORF">CI610_01352</name>
</gene>
<keyword evidence="3" id="KW-0812">Transmembrane</keyword>
<evidence type="ECO:0000259" key="5">
    <source>
        <dbReference type="Pfam" id="PF17384"/>
    </source>
</evidence>
<organism evidence="6">
    <name type="scientific">invertebrate metagenome</name>
    <dbReference type="NCBI Taxonomy" id="1711999"/>
    <lineage>
        <taxon>unclassified sequences</taxon>
        <taxon>metagenomes</taxon>
        <taxon>organismal metagenomes</taxon>
    </lineage>
</organism>
<dbReference type="HAMAP" id="MF_01077">
    <property type="entry name" value="RimP"/>
    <property type="match status" value="1"/>
</dbReference>
<feature type="transmembrane region" description="Helical" evidence="3">
    <location>
        <begin position="6"/>
        <end position="23"/>
    </location>
</feature>
<dbReference type="GO" id="GO:0000028">
    <property type="term" value="P:ribosomal small subunit assembly"/>
    <property type="evidence" value="ECO:0007669"/>
    <property type="project" value="TreeGrafter"/>
</dbReference>
<evidence type="ECO:0000313" key="6">
    <source>
        <dbReference type="EMBL" id="PJE79676.1"/>
    </source>
</evidence>
<comment type="caution">
    <text evidence="6">The sequence shown here is derived from an EMBL/GenBank/DDBJ whole genome shotgun (WGS) entry which is preliminary data.</text>
</comment>
<feature type="domain" description="Ribosome maturation factor RimP N-terminal" evidence="4">
    <location>
        <begin position="32"/>
        <end position="104"/>
    </location>
</feature>
<proteinExistence type="inferred from homology"/>
<dbReference type="InterPro" id="IPR035956">
    <property type="entry name" value="RimP_N_sf"/>
</dbReference>
<dbReference type="GO" id="GO:0005829">
    <property type="term" value="C:cytosol"/>
    <property type="evidence" value="ECO:0007669"/>
    <property type="project" value="TreeGrafter"/>
</dbReference>